<organism evidence="1 2">
    <name type="scientific">Vigna angularis var. angularis</name>
    <dbReference type="NCBI Taxonomy" id="157739"/>
    <lineage>
        <taxon>Eukaryota</taxon>
        <taxon>Viridiplantae</taxon>
        <taxon>Streptophyta</taxon>
        <taxon>Embryophyta</taxon>
        <taxon>Tracheophyta</taxon>
        <taxon>Spermatophyta</taxon>
        <taxon>Magnoliopsida</taxon>
        <taxon>eudicotyledons</taxon>
        <taxon>Gunneridae</taxon>
        <taxon>Pentapetalae</taxon>
        <taxon>rosids</taxon>
        <taxon>fabids</taxon>
        <taxon>Fabales</taxon>
        <taxon>Fabaceae</taxon>
        <taxon>Papilionoideae</taxon>
        <taxon>50 kb inversion clade</taxon>
        <taxon>NPAAA clade</taxon>
        <taxon>indigoferoid/millettioid clade</taxon>
        <taxon>Phaseoleae</taxon>
        <taxon>Vigna</taxon>
    </lineage>
</organism>
<gene>
    <name evidence="1" type="primary">Vigan.01G416400</name>
    <name evidence="1" type="ORF">VIGAN_01416400</name>
</gene>
<reference evidence="1 2" key="1">
    <citation type="journal article" date="2015" name="Sci. Rep.">
        <title>The power of single molecule real-time sequencing technology in the de novo assembly of a eukaryotic genome.</title>
        <authorList>
            <person name="Sakai H."/>
            <person name="Naito K."/>
            <person name="Ogiso-Tanaka E."/>
            <person name="Takahashi Y."/>
            <person name="Iseki K."/>
            <person name="Muto C."/>
            <person name="Satou K."/>
            <person name="Teruya K."/>
            <person name="Shiroma A."/>
            <person name="Shimoji M."/>
            <person name="Hirano T."/>
            <person name="Itoh T."/>
            <person name="Kaga A."/>
            <person name="Tomooka N."/>
        </authorList>
    </citation>
    <scope>NUCLEOTIDE SEQUENCE [LARGE SCALE GENOMIC DNA]</scope>
    <source>
        <strain evidence="2">cv. Shumari</strain>
    </source>
</reference>
<proteinExistence type="predicted"/>
<evidence type="ECO:0000313" key="1">
    <source>
        <dbReference type="EMBL" id="BAT76193.1"/>
    </source>
</evidence>
<protein>
    <submittedName>
        <fullName evidence="1">Uncharacterized protein</fullName>
    </submittedName>
</protein>
<evidence type="ECO:0000313" key="2">
    <source>
        <dbReference type="Proteomes" id="UP000291084"/>
    </source>
</evidence>
<keyword evidence="2" id="KW-1185">Reference proteome</keyword>
<accession>A0A0S3R6P0</accession>
<dbReference type="Proteomes" id="UP000291084">
    <property type="component" value="Chromosome 1"/>
</dbReference>
<dbReference type="EMBL" id="AP015034">
    <property type="protein sequence ID" value="BAT76193.1"/>
    <property type="molecule type" value="Genomic_DNA"/>
</dbReference>
<dbReference type="AlphaFoldDB" id="A0A0S3R6P0"/>
<name>A0A0S3R6P0_PHAAN</name>
<sequence length="75" mass="8874">MLVFNNIFNINIPEFINRYFLENIFYYIVNNGLKLFSWFKAFSQVAKAKKQVLLTVLLLLVYCYKIALSKPTSRS</sequence>